<evidence type="ECO:0000256" key="2">
    <source>
        <dbReference type="RuleBase" id="RU362044"/>
    </source>
</evidence>
<reference evidence="4 5" key="1">
    <citation type="submission" date="2016-10" db="EMBL/GenBank/DDBJ databases">
        <authorList>
            <person name="de Groot N.N."/>
        </authorList>
    </citation>
    <scope>NUCLEOTIDE SEQUENCE [LARGE SCALE GENOMIC DNA]</scope>
    <source>
        <strain evidence="4 5">NE2</strain>
    </source>
</reference>
<gene>
    <name evidence="4" type="ORF">SAMN05444581_1027</name>
</gene>
<keyword evidence="2" id="KW-0812">Transmembrane</keyword>
<dbReference type="PANTHER" id="PTHR30188">
    <property type="entry name" value="ABC TRANSPORTER PERMEASE PROTEIN-RELATED"/>
    <property type="match status" value="1"/>
</dbReference>
<feature type="transmembrane region" description="Helical" evidence="2">
    <location>
        <begin position="285"/>
        <end position="307"/>
    </location>
</feature>
<dbReference type="InterPro" id="IPR003453">
    <property type="entry name" value="ABC_MlaE_roteobac"/>
</dbReference>
<sequence length="379" mass="40543">MDLPDDPTFTCERSGDAVRLRLAGHWTLDASAGLETEASALLREAGAARKAVLDLRSVSRLDTAGAWLIDKTRQDLAAKGVDASFEAISPEYGLLLQEAGYRVFHAPRRKRDFYLFSMLADVGESVAEAGRDLVRSVGFLGEVVASIARSVIHPKSFRGVSLVSQMETIGVRSVPIIALINFLVGAIIAQQGIFQLRRFGAVILAVDLVSVLVLRELGVLMTSIMIAGRSGSAITAEIGSMKMREEIDALHVMGLRPVEVLVVPRILALIVCLPLLTFIADMSAIFGGILVSWIYGGITPTSFIALIPEAIGVNTFMVGMIKAPFMGLVIGLISCVEGFAVEGSAESLGRRVTASVIKAIFMVVVVDGLFGAFFAGIRY</sequence>
<dbReference type="Proteomes" id="UP000198755">
    <property type="component" value="Unassembled WGS sequence"/>
</dbReference>
<evidence type="ECO:0000256" key="1">
    <source>
        <dbReference type="ARBA" id="ARBA00003787"/>
    </source>
</evidence>
<name>A0A1I3WR43_9HYPH</name>
<dbReference type="PROSITE" id="PS50801">
    <property type="entry name" value="STAS"/>
    <property type="match status" value="1"/>
</dbReference>
<keyword evidence="5" id="KW-1185">Reference proteome</keyword>
<comment type="similarity">
    <text evidence="2">Belongs to the MlaE permease family.</text>
</comment>
<dbReference type="GO" id="GO:0005548">
    <property type="term" value="F:phospholipid transporter activity"/>
    <property type="evidence" value="ECO:0007669"/>
    <property type="project" value="TreeGrafter"/>
</dbReference>
<evidence type="ECO:0000259" key="3">
    <source>
        <dbReference type="PROSITE" id="PS50801"/>
    </source>
</evidence>
<comment type="subcellular location">
    <subcellularLocation>
        <location evidence="2">Cell inner membrane</location>
        <topology evidence="2">Multi-pass membrane protein</topology>
    </subcellularLocation>
</comment>
<keyword evidence="2" id="KW-0997">Cell inner membrane</keyword>
<feature type="transmembrane region" description="Helical" evidence="2">
    <location>
        <begin position="196"/>
        <end position="214"/>
    </location>
</feature>
<dbReference type="NCBIfam" id="TIGR00056">
    <property type="entry name" value="MlaE family lipid ABC transporter permease subunit"/>
    <property type="match status" value="1"/>
</dbReference>
<dbReference type="STRING" id="1612308.SAMN05444581_1027"/>
<keyword evidence="2" id="KW-1003">Cell membrane</keyword>
<dbReference type="RefSeq" id="WP_091677656.1">
    <property type="nucleotide sequence ID" value="NZ_FOSN01000002.1"/>
</dbReference>
<dbReference type="Gene3D" id="3.30.750.24">
    <property type="entry name" value="STAS domain"/>
    <property type="match status" value="1"/>
</dbReference>
<dbReference type="InterPro" id="IPR030802">
    <property type="entry name" value="Permease_MalE"/>
</dbReference>
<keyword evidence="2" id="KW-0472">Membrane</keyword>
<dbReference type="InterPro" id="IPR036513">
    <property type="entry name" value="STAS_dom_sf"/>
</dbReference>
<dbReference type="InterPro" id="IPR002645">
    <property type="entry name" value="STAS_dom"/>
</dbReference>
<dbReference type="OrthoDB" id="9805022at2"/>
<dbReference type="GO" id="GO:0043190">
    <property type="term" value="C:ATP-binding cassette (ABC) transporter complex"/>
    <property type="evidence" value="ECO:0007669"/>
    <property type="project" value="InterPro"/>
</dbReference>
<evidence type="ECO:0000313" key="4">
    <source>
        <dbReference type="EMBL" id="SFK08911.1"/>
    </source>
</evidence>
<dbReference type="Pfam" id="PF02405">
    <property type="entry name" value="MlaE"/>
    <property type="match status" value="1"/>
</dbReference>
<dbReference type="EMBL" id="FOSN01000002">
    <property type="protein sequence ID" value="SFK08911.1"/>
    <property type="molecule type" value="Genomic_DNA"/>
</dbReference>
<feature type="transmembrane region" description="Helical" evidence="2">
    <location>
        <begin position="319"/>
        <end position="340"/>
    </location>
</feature>
<dbReference type="SUPFAM" id="SSF52091">
    <property type="entry name" value="SpoIIaa-like"/>
    <property type="match status" value="1"/>
</dbReference>
<accession>A0A1I3WR43</accession>
<feature type="transmembrane region" description="Helical" evidence="2">
    <location>
        <begin position="260"/>
        <end position="279"/>
    </location>
</feature>
<organism evidence="4 5">
    <name type="scientific">Methylocapsa palsarum</name>
    <dbReference type="NCBI Taxonomy" id="1612308"/>
    <lineage>
        <taxon>Bacteria</taxon>
        <taxon>Pseudomonadati</taxon>
        <taxon>Pseudomonadota</taxon>
        <taxon>Alphaproteobacteria</taxon>
        <taxon>Hyphomicrobiales</taxon>
        <taxon>Beijerinckiaceae</taxon>
        <taxon>Methylocapsa</taxon>
    </lineage>
</organism>
<proteinExistence type="inferred from homology"/>
<dbReference type="AlphaFoldDB" id="A0A1I3WR43"/>
<feature type="transmembrane region" description="Helical" evidence="2">
    <location>
        <begin position="169"/>
        <end position="189"/>
    </location>
</feature>
<feature type="transmembrane region" description="Helical" evidence="2">
    <location>
        <begin position="352"/>
        <end position="377"/>
    </location>
</feature>
<evidence type="ECO:0000313" key="5">
    <source>
        <dbReference type="Proteomes" id="UP000198755"/>
    </source>
</evidence>
<keyword evidence="2" id="KW-1133">Transmembrane helix</keyword>
<comment type="function">
    <text evidence="1">Could be part of an ABC transporter complex.</text>
</comment>
<protein>
    <submittedName>
        <fullName evidence="4">Phospholipid/cholesterol/gamma-HCH transport system permease protein</fullName>
    </submittedName>
</protein>
<feature type="domain" description="STAS" evidence="3">
    <location>
        <begin position="20"/>
        <end position="129"/>
    </location>
</feature>
<dbReference type="PANTHER" id="PTHR30188:SF3">
    <property type="entry name" value="ABC TRANSPORTER PERMEASE"/>
    <property type="match status" value="1"/>
</dbReference>